<evidence type="ECO:0000259" key="6">
    <source>
        <dbReference type="PROSITE" id="PS01033"/>
    </source>
</evidence>
<evidence type="ECO:0000313" key="7">
    <source>
        <dbReference type="Proteomes" id="UP000050795"/>
    </source>
</evidence>
<reference evidence="7" key="1">
    <citation type="submission" date="2022-06" db="EMBL/GenBank/DDBJ databases">
        <authorList>
            <person name="Berger JAMES D."/>
            <person name="Berger JAMES D."/>
        </authorList>
    </citation>
    <scope>NUCLEOTIDE SEQUENCE [LARGE SCALE GENOMIC DNA]</scope>
</reference>
<dbReference type="WBParaSite" id="TREG1_110910.1">
    <property type="protein sequence ID" value="TREG1_110910.1"/>
    <property type="gene ID" value="TREG1_110910"/>
</dbReference>
<dbReference type="SUPFAM" id="SSF46458">
    <property type="entry name" value="Globin-like"/>
    <property type="match status" value="1"/>
</dbReference>
<dbReference type="PANTHER" id="PTHR46458">
    <property type="entry name" value="BLR2807 PROTEIN"/>
    <property type="match status" value="1"/>
</dbReference>
<feature type="region of interest" description="Disordered" evidence="5">
    <location>
        <begin position="72"/>
        <end position="95"/>
    </location>
</feature>
<keyword evidence="4" id="KW-0813">Transport</keyword>
<dbReference type="PANTHER" id="PTHR46458:SF2">
    <property type="entry name" value="X GLOBIN"/>
    <property type="match status" value="1"/>
</dbReference>
<proteinExistence type="inferred from homology"/>
<feature type="compositionally biased region" description="Low complexity" evidence="5">
    <location>
        <begin position="126"/>
        <end position="168"/>
    </location>
</feature>
<dbReference type="AlphaFoldDB" id="A0AA85IY14"/>
<dbReference type="Proteomes" id="UP000050795">
    <property type="component" value="Unassembled WGS sequence"/>
</dbReference>
<dbReference type="PROSITE" id="PS01033">
    <property type="entry name" value="GLOBIN"/>
    <property type="match status" value="1"/>
</dbReference>
<dbReference type="Gene3D" id="1.10.490.10">
    <property type="entry name" value="Globins"/>
    <property type="match status" value="1"/>
</dbReference>
<dbReference type="GO" id="GO:0005344">
    <property type="term" value="F:oxygen carrier activity"/>
    <property type="evidence" value="ECO:0007669"/>
    <property type="project" value="UniProtKB-KW"/>
</dbReference>
<evidence type="ECO:0000313" key="8">
    <source>
        <dbReference type="WBParaSite" id="TREG1_110910.1"/>
    </source>
</evidence>
<dbReference type="InterPro" id="IPR000971">
    <property type="entry name" value="Globin"/>
</dbReference>
<organism evidence="7 8">
    <name type="scientific">Trichobilharzia regenti</name>
    <name type="common">Nasal bird schistosome</name>
    <dbReference type="NCBI Taxonomy" id="157069"/>
    <lineage>
        <taxon>Eukaryota</taxon>
        <taxon>Metazoa</taxon>
        <taxon>Spiralia</taxon>
        <taxon>Lophotrochozoa</taxon>
        <taxon>Platyhelminthes</taxon>
        <taxon>Trematoda</taxon>
        <taxon>Digenea</taxon>
        <taxon>Strigeidida</taxon>
        <taxon>Schistosomatoidea</taxon>
        <taxon>Schistosomatidae</taxon>
        <taxon>Trichobilharzia</taxon>
    </lineage>
</organism>
<dbReference type="InterPro" id="IPR050532">
    <property type="entry name" value="Globin-like_OT"/>
</dbReference>
<sequence>MGSVEQLTSMDNQVPGGGISLPLKSVDSYSIDTGDPDITVNIDCTEPSEALKENIIDGKLTYRTVGLEHSVSYPAASSPSSSERLPPPEVTSQDTGFSMLSNFRRRLKQHLTPGRSSSLHKSMHDLSLSPKKTTSSPSTSSSYSSKNDTDSVKSAYTTSPSSSSGSKSNLTQDVPEDISGIQKEHEIALQNVSSLTEAQVQLLQSTWNLVKQHIEKIGVITFLGIFEQHSDFRDAFTEFRKNKFVDIKHDPAMQVHGLRVLSIMDKLVTRLPKTDDIEKQLMIIGTKHCRYVPTIGLVSSVSEQLWGAIEPVLKEEGLWSDNVAQTWITVLDYLTKTVRYGLAKTLRSTTWT</sequence>
<accession>A0AA85IY14</accession>
<dbReference type="InterPro" id="IPR012292">
    <property type="entry name" value="Globin/Proto"/>
</dbReference>
<protein>
    <recommendedName>
        <fullName evidence="6">Globin domain-containing protein</fullName>
    </recommendedName>
</protein>
<feature type="compositionally biased region" description="Low complexity" evidence="5">
    <location>
        <begin position="72"/>
        <end position="84"/>
    </location>
</feature>
<evidence type="ECO:0000256" key="4">
    <source>
        <dbReference type="RuleBase" id="RU000356"/>
    </source>
</evidence>
<evidence type="ECO:0000256" key="2">
    <source>
        <dbReference type="ARBA" id="ARBA00022723"/>
    </source>
</evidence>
<keyword evidence="2" id="KW-0479">Metal-binding</keyword>
<keyword evidence="7" id="KW-1185">Reference proteome</keyword>
<comment type="similarity">
    <text evidence="4">Belongs to the globin family.</text>
</comment>
<reference evidence="8" key="2">
    <citation type="submission" date="2023-11" db="UniProtKB">
        <authorList>
            <consortium name="WormBaseParasite"/>
        </authorList>
    </citation>
    <scope>IDENTIFICATION</scope>
</reference>
<evidence type="ECO:0000256" key="5">
    <source>
        <dbReference type="SAM" id="MobiDB-lite"/>
    </source>
</evidence>
<dbReference type="GO" id="GO:0020037">
    <property type="term" value="F:heme binding"/>
    <property type="evidence" value="ECO:0007669"/>
    <property type="project" value="InterPro"/>
</dbReference>
<evidence type="ECO:0000256" key="1">
    <source>
        <dbReference type="ARBA" id="ARBA00022617"/>
    </source>
</evidence>
<dbReference type="GO" id="GO:0019825">
    <property type="term" value="F:oxygen binding"/>
    <property type="evidence" value="ECO:0007669"/>
    <property type="project" value="InterPro"/>
</dbReference>
<evidence type="ECO:0000256" key="3">
    <source>
        <dbReference type="ARBA" id="ARBA00023004"/>
    </source>
</evidence>
<keyword evidence="3" id="KW-0408">Iron</keyword>
<keyword evidence="1 4" id="KW-0349">Heme</keyword>
<feature type="region of interest" description="Disordered" evidence="5">
    <location>
        <begin position="111"/>
        <end position="173"/>
    </location>
</feature>
<name>A0AA85IY14_TRIRE</name>
<keyword evidence="4" id="KW-0561">Oxygen transport</keyword>
<dbReference type="GO" id="GO:0046872">
    <property type="term" value="F:metal ion binding"/>
    <property type="evidence" value="ECO:0007669"/>
    <property type="project" value="UniProtKB-KW"/>
</dbReference>
<dbReference type="Pfam" id="PF00042">
    <property type="entry name" value="Globin"/>
    <property type="match status" value="1"/>
</dbReference>
<dbReference type="InterPro" id="IPR009050">
    <property type="entry name" value="Globin-like_sf"/>
</dbReference>
<feature type="domain" description="Globin" evidence="6">
    <location>
        <begin position="194"/>
        <end position="343"/>
    </location>
</feature>